<reference evidence="2 3" key="1">
    <citation type="journal article" date="2017" name="G3 (Bethesda)">
        <title>First Draft Genome Sequence of the Pathogenic Fungus Lomentospora prolificans (Formerly Scedosporium prolificans).</title>
        <authorList>
            <person name="Luo R."/>
            <person name="Zimin A."/>
            <person name="Workman R."/>
            <person name="Fan Y."/>
            <person name="Pertea G."/>
            <person name="Grossman N."/>
            <person name="Wear M.P."/>
            <person name="Jia B."/>
            <person name="Miller H."/>
            <person name="Casadevall A."/>
            <person name="Timp W."/>
            <person name="Zhang S.X."/>
            <person name="Salzberg S.L."/>
        </authorList>
    </citation>
    <scope>NUCLEOTIDE SEQUENCE [LARGE SCALE GENOMIC DNA]</scope>
    <source>
        <strain evidence="2 3">JHH-5317</strain>
    </source>
</reference>
<dbReference type="Pfam" id="PF12511">
    <property type="entry name" value="DUF3716"/>
    <property type="match status" value="1"/>
</dbReference>
<feature type="region of interest" description="Disordered" evidence="1">
    <location>
        <begin position="1"/>
        <end position="85"/>
    </location>
</feature>
<dbReference type="OrthoDB" id="4174112at2759"/>
<name>A0A2N3NCA3_9PEZI</name>
<dbReference type="EMBL" id="NLAX01000010">
    <property type="protein sequence ID" value="PKS10059.1"/>
    <property type="molecule type" value="Genomic_DNA"/>
</dbReference>
<protein>
    <submittedName>
        <fullName evidence="2">Uncharacterized protein</fullName>
    </submittedName>
</protein>
<comment type="caution">
    <text evidence="2">The sequence shown here is derived from an EMBL/GenBank/DDBJ whole genome shotgun (WGS) entry which is preliminary data.</text>
</comment>
<dbReference type="InParanoid" id="A0A2N3NCA3"/>
<gene>
    <name evidence="2" type="ORF">jhhlp_004684</name>
</gene>
<proteinExistence type="predicted"/>
<dbReference type="STRING" id="41688.A0A2N3NCA3"/>
<evidence type="ECO:0000313" key="3">
    <source>
        <dbReference type="Proteomes" id="UP000233524"/>
    </source>
</evidence>
<dbReference type="AlphaFoldDB" id="A0A2N3NCA3"/>
<evidence type="ECO:0000313" key="2">
    <source>
        <dbReference type="EMBL" id="PKS10059.1"/>
    </source>
</evidence>
<dbReference type="InterPro" id="IPR022190">
    <property type="entry name" value="DUF3716"/>
</dbReference>
<feature type="compositionally biased region" description="Low complexity" evidence="1">
    <location>
        <begin position="1"/>
        <end position="10"/>
    </location>
</feature>
<feature type="compositionally biased region" description="Basic and acidic residues" evidence="1">
    <location>
        <begin position="58"/>
        <end position="85"/>
    </location>
</feature>
<feature type="compositionally biased region" description="Basic residues" evidence="1">
    <location>
        <begin position="12"/>
        <end position="21"/>
    </location>
</feature>
<sequence length="457" mass="49644">MRTSMRSSMRGRANKVTKPNKQRPPSRPDSVIQEAVDHLTAAAHALQHHPQDEDLADPDQHHNDHEEPHPQPHDGEHQPQPADLKHEQLYDAPPSTEEDGSNHHVDDAHELHRVQQHQRQLGLVSDVATGSAVPPTPDPTIHPALQAFSTAAQFASLAQQDMDAQMQDAVGAAAAASAAAAAGSPGPIQTAAEFARESGYDKLDLDQTASTLSRRLMSQPGRRLAVQRRKEQNLNLVRRSNVEALLAHVSGQQAASACKNCHKGHGPWTVCVVVDGQMCGSCANCWYNASGARCSFHETNNPQAHQPAVLPPAPNPTASFGLPQLAPAGAIQLPPGVLAHDPQLAHIAYDSEAKVVMDRAMAAAREATTRKARQLLKVEIAAKQLVLSMLEYEDVVQTENQLQQQHHQLQQQQQQQQHHQRTQDMRATSHPGVQVRQQIEPGPVPDATMEGGDEDGT</sequence>
<feature type="region of interest" description="Disordered" evidence="1">
    <location>
        <begin position="406"/>
        <end position="457"/>
    </location>
</feature>
<organism evidence="2 3">
    <name type="scientific">Lomentospora prolificans</name>
    <dbReference type="NCBI Taxonomy" id="41688"/>
    <lineage>
        <taxon>Eukaryota</taxon>
        <taxon>Fungi</taxon>
        <taxon>Dikarya</taxon>
        <taxon>Ascomycota</taxon>
        <taxon>Pezizomycotina</taxon>
        <taxon>Sordariomycetes</taxon>
        <taxon>Hypocreomycetidae</taxon>
        <taxon>Microascales</taxon>
        <taxon>Microascaceae</taxon>
        <taxon>Lomentospora</taxon>
    </lineage>
</organism>
<keyword evidence="3" id="KW-1185">Reference proteome</keyword>
<evidence type="ECO:0000256" key="1">
    <source>
        <dbReference type="SAM" id="MobiDB-lite"/>
    </source>
</evidence>
<feature type="compositionally biased region" description="Low complexity" evidence="1">
    <location>
        <begin position="406"/>
        <end position="417"/>
    </location>
</feature>
<dbReference type="Proteomes" id="UP000233524">
    <property type="component" value="Unassembled WGS sequence"/>
</dbReference>
<accession>A0A2N3NCA3</accession>
<dbReference type="VEuPathDB" id="FungiDB:jhhlp_004684"/>